<sequence length="201" mass="22350">MTTSPQIAIVHIDSIPEEVFSEFVRTIATERLKLDIESRENGEIYAGLEWLIPTAAIIYIGKSYFDGFLTEMGKDHYNLLKAGFMTLREKLLGPAAPQMAVVSSAGKTSPNQPYSLVYSIMAEGNGNLRFKLLIQREVSEREYDEILNAFLGFLEAYHSHAPEAEFAANLEVPRASGGIVLLAFNLETKTLEAIDPIPRKP</sequence>
<dbReference type="KEGG" id="gbi:PG2T_00975"/>
<gene>
    <name evidence="1" type="ORF">PG2T_00975</name>
</gene>
<dbReference type="InParanoid" id="A0A1B1YQ85"/>
<dbReference type="OrthoDB" id="7030237at2"/>
<dbReference type="RefSeq" id="WP_068802421.1">
    <property type="nucleotide sequence ID" value="NZ_CP014671.1"/>
</dbReference>
<organism evidence="1 2">
    <name type="scientific">Immundisolibacter cernigliae</name>
    <dbReference type="NCBI Taxonomy" id="1810504"/>
    <lineage>
        <taxon>Bacteria</taxon>
        <taxon>Pseudomonadati</taxon>
        <taxon>Pseudomonadota</taxon>
        <taxon>Gammaproteobacteria</taxon>
        <taxon>Immundisolibacterales</taxon>
        <taxon>Immundisolibacteraceae</taxon>
        <taxon>Immundisolibacter</taxon>
    </lineage>
</organism>
<proteinExistence type="predicted"/>
<accession>A0A1B1YQ85</accession>
<evidence type="ECO:0000313" key="2">
    <source>
        <dbReference type="Proteomes" id="UP000092952"/>
    </source>
</evidence>
<protein>
    <submittedName>
        <fullName evidence="1">Uncharacterized protein</fullName>
    </submittedName>
</protein>
<keyword evidence="2" id="KW-1185">Reference proteome</keyword>
<dbReference type="AlphaFoldDB" id="A0A1B1YQ85"/>
<dbReference type="EMBL" id="CP014671">
    <property type="protein sequence ID" value="ANX02907.1"/>
    <property type="molecule type" value="Genomic_DNA"/>
</dbReference>
<reference evidence="2" key="1">
    <citation type="submission" date="2016-03" db="EMBL/GenBank/DDBJ databases">
        <title>Complete genome sequence of Solimmundus cernigliae, representing a novel lineage of polycyclic aromatic hydrocarbon degraders within the Gammaproteobacteria.</title>
        <authorList>
            <person name="Singleton D.R."/>
            <person name="Dickey A.N."/>
            <person name="Scholl E.H."/>
            <person name="Wright F.A."/>
            <person name="Aitken M.D."/>
        </authorList>
    </citation>
    <scope>NUCLEOTIDE SEQUENCE [LARGE SCALE GENOMIC DNA]</scope>
    <source>
        <strain evidence="2">TR3.2</strain>
    </source>
</reference>
<name>A0A1B1YQ85_9GAMM</name>
<dbReference type="Proteomes" id="UP000092952">
    <property type="component" value="Chromosome"/>
</dbReference>
<evidence type="ECO:0000313" key="1">
    <source>
        <dbReference type="EMBL" id="ANX02907.1"/>
    </source>
</evidence>